<dbReference type="PANTHER" id="PTHR46210:SF1">
    <property type="entry name" value="FHA DOMAIN-CONTAINING PROTEIN"/>
    <property type="match status" value="1"/>
</dbReference>
<feature type="domain" description="FHA" evidence="1">
    <location>
        <begin position="30"/>
        <end position="79"/>
    </location>
</feature>
<dbReference type="InterPro" id="IPR032030">
    <property type="entry name" value="YscD_cytoplasmic_dom"/>
</dbReference>
<reference evidence="2 3" key="1">
    <citation type="submission" date="2019-01" db="EMBL/GenBank/DDBJ databases">
        <title>Ktedonosporobacter rubrisoli SCAWS-G2.</title>
        <authorList>
            <person name="Huang Y."/>
            <person name="Yan B."/>
        </authorList>
    </citation>
    <scope>NUCLEOTIDE SEQUENCE [LARGE SCALE GENOMIC DNA]</scope>
    <source>
        <strain evidence="2 3">SCAWS-G2</strain>
    </source>
</reference>
<organism evidence="2 3">
    <name type="scientific">Ktedonosporobacter rubrisoli</name>
    <dbReference type="NCBI Taxonomy" id="2509675"/>
    <lineage>
        <taxon>Bacteria</taxon>
        <taxon>Bacillati</taxon>
        <taxon>Chloroflexota</taxon>
        <taxon>Ktedonobacteria</taxon>
        <taxon>Ktedonobacterales</taxon>
        <taxon>Ktedonosporobacteraceae</taxon>
        <taxon>Ktedonosporobacter</taxon>
    </lineage>
</organism>
<dbReference type="Pfam" id="PF00498">
    <property type="entry name" value="FHA"/>
    <property type="match status" value="1"/>
</dbReference>
<dbReference type="InterPro" id="IPR008984">
    <property type="entry name" value="SMAD_FHA_dom_sf"/>
</dbReference>
<protein>
    <submittedName>
        <fullName evidence="2">FHA domain-containing protein</fullName>
    </submittedName>
</protein>
<name>A0A4V0Z028_KTERU</name>
<evidence type="ECO:0000313" key="3">
    <source>
        <dbReference type="Proteomes" id="UP000290365"/>
    </source>
</evidence>
<dbReference type="PANTHER" id="PTHR46210">
    <property type="entry name" value="FHA DOMAIN-CONTAINING PROTEIN"/>
    <property type="match status" value="1"/>
</dbReference>
<dbReference type="Proteomes" id="UP000290365">
    <property type="component" value="Chromosome"/>
</dbReference>
<dbReference type="KEGG" id="kbs:EPA93_39685"/>
<keyword evidence="3" id="KW-1185">Reference proteome</keyword>
<gene>
    <name evidence="2" type="ORF">EPA93_39685</name>
</gene>
<dbReference type="AlphaFoldDB" id="A0A4V0Z028"/>
<proteinExistence type="predicted"/>
<dbReference type="Pfam" id="PF16697">
    <property type="entry name" value="Yop-YscD_cpl"/>
    <property type="match status" value="1"/>
</dbReference>
<dbReference type="EMBL" id="CP035758">
    <property type="protein sequence ID" value="QBD81771.1"/>
    <property type="molecule type" value="Genomic_DNA"/>
</dbReference>
<dbReference type="SMART" id="SM00240">
    <property type="entry name" value="FHA"/>
    <property type="match status" value="2"/>
</dbReference>
<dbReference type="SUPFAM" id="SSF49879">
    <property type="entry name" value="SMAD/FHA domain"/>
    <property type="match status" value="2"/>
</dbReference>
<dbReference type="OrthoDB" id="9816434at2"/>
<accession>A0A4V0Z028</accession>
<dbReference type="PROSITE" id="PS50006">
    <property type="entry name" value="FHA_DOMAIN"/>
    <property type="match status" value="2"/>
</dbReference>
<evidence type="ECO:0000313" key="2">
    <source>
        <dbReference type="EMBL" id="QBD81771.1"/>
    </source>
</evidence>
<evidence type="ECO:0000259" key="1">
    <source>
        <dbReference type="PROSITE" id="PS50006"/>
    </source>
</evidence>
<feature type="domain" description="FHA" evidence="1">
    <location>
        <begin position="152"/>
        <end position="202"/>
    </location>
</feature>
<dbReference type="Gene3D" id="2.60.200.20">
    <property type="match status" value="2"/>
</dbReference>
<sequence>MAQENLSGAYLVIQKGPQLGKRVELWKECTTIGRSRECDIFLEDIAVHRKQARILLTPAGYILRDDHGSGDSYVNGRPVQEQLLNSNDQLLFGNTQMTFFAHEGTRPFQFASSRGRELHAGKALSAQPASVACLDLISTFGDIRRIELPREMTIGRSRECDIFLEDLAVSRTHVTIHELPNGEYELLDNHSATGTFVNGGAMRRCILRDGDVVQIGASKFIFRLHV</sequence>
<dbReference type="RefSeq" id="WP_129892832.1">
    <property type="nucleotide sequence ID" value="NZ_CP035758.1"/>
</dbReference>
<dbReference type="InterPro" id="IPR000253">
    <property type="entry name" value="FHA_dom"/>
</dbReference>
<dbReference type="CDD" id="cd00060">
    <property type="entry name" value="FHA"/>
    <property type="match status" value="1"/>
</dbReference>